<comment type="caution">
    <text evidence="2">The sequence shown here is derived from an EMBL/GenBank/DDBJ whole genome shotgun (WGS) entry which is preliminary data.</text>
</comment>
<dbReference type="InterPro" id="IPR005754">
    <property type="entry name" value="Sortase"/>
</dbReference>
<dbReference type="Gene3D" id="2.40.260.10">
    <property type="entry name" value="Sortase"/>
    <property type="match status" value="1"/>
</dbReference>
<dbReference type="InterPro" id="IPR022445">
    <property type="entry name" value="Sortase_proteobact_type"/>
</dbReference>
<dbReference type="Pfam" id="PF04203">
    <property type="entry name" value="Sortase"/>
    <property type="match status" value="1"/>
</dbReference>
<organism evidence="2 3">
    <name type="scientific">Zooshikella harenae</name>
    <dbReference type="NCBI Taxonomy" id="2827238"/>
    <lineage>
        <taxon>Bacteria</taxon>
        <taxon>Pseudomonadati</taxon>
        <taxon>Pseudomonadota</taxon>
        <taxon>Gammaproteobacteria</taxon>
        <taxon>Oceanospirillales</taxon>
        <taxon>Zooshikellaceae</taxon>
        <taxon>Zooshikella</taxon>
    </lineage>
</organism>
<dbReference type="Proteomes" id="UP000690515">
    <property type="component" value="Unassembled WGS sequence"/>
</dbReference>
<dbReference type="InterPro" id="IPR023365">
    <property type="entry name" value="Sortase_dom-sf"/>
</dbReference>
<dbReference type="GO" id="GO:0016787">
    <property type="term" value="F:hydrolase activity"/>
    <property type="evidence" value="ECO:0007669"/>
    <property type="project" value="UniProtKB-KW"/>
</dbReference>
<proteinExistence type="predicted"/>
<protein>
    <submittedName>
        <fullName evidence="2">Class GN sortase</fullName>
        <ecNumber evidence="2">3.4.22.-</ecNumber>
    </submittedName>
</protein>
<gene>
    <name evidence="2" type="ORF">KCG35_03710</name>
</gene>
<dbReference type="NCBIfam" id="TIGR01076">
    <property type="entry name" value="sortase_fam"/>
    <property type="match status" value="1"/>
</dbReference>
<keyword evidence="1 2" id="KW-0378">Hydrolase</keyword>
<dbReference type="NCBIfam" id="TIGR03784">
    <property type="entry name" value="marine_sortase"/>
    <property type="match status" value="1"/>
</dbReference>
<sequence length="204" mass="22989">MKYKFFKYLGLILLLGSGWHTLHAGYIYGKATLAQFLLEQAWQNSEQGKQVQKPWQWADTWPIARLYLPHQKPMIVLSGATGRELAFAPGHLSASVLPGNPGTVVISGHRDTHFSPLAELTTGDVLTLEARQQKIHYQVIKTKIADTRTEKLVLDNSFNQLILVTCYPFDAVEAGGPYRYIVQAIQKKTKQQLKTLTNAQHFTI</sequence>
<evidence type="ECO:0000313" key="3">
    <source>
        <dbReference type="Proteomes" id="UP000690515"/>
    </source>
</evidence>
<reference evidence="2 3" key="1">
    <citation type="submission" date="2021-04" db="EMBL/GenBank/DDBJ databases">
        <authorList>
            <person name="Pira H."/>
            <person name="Risdian C."/>
            <person name="Wink J."/>
        </authorList>
    </citation>
    <scope>NUCLEOTIDE SEQUENCE [LARGE SCALE GENOMIC DNA]</scope>
    <source>
        <strain evidence="2 3">WH53</strain>
    </source>
</reference>
<dbReference type="SUPFAM" id="SSF63817">
    <property type="entry name" value="Sortase"/>
    <property type="match status" value="1"/>
</dbReference>
<dbReference type="CDD" id="cd05828">
    <property type="entry name" value="Sortase_D_1"/>
    <property type="match status" value="1"/>
</dbReference>
<dbReference type="EMBL" id="JAGSOY010000005">
    <property type="protein sequence ID" value="MBU2710158.1"/>
    <property type="molecule type" value="Genomic_DNA"/>
</dbReference>
<accession>A0ABS5Z8B1</accession>
<name>A0ABS5Z8B1_9GAMM</name>
<keyword evidence="3" id="KW-1185">Reference proteome</keyword>
<dbReference type="RefSeq" id="WP_215818322.1">
    <property type="nucleotide sequence ID" value="NZ_JAGSOY010000005.1"/>
</dbReference>
<dbReference type="EC" id="3.4.22.-" evidence="2"/>
<dbReference type="InterPro" id="IPR041999">
    <property type="entry name" value="Sortase_D_1"/>
</dbReference>
<evidence type="ECO:0000256" key="1">
    <source>
        <dbReference type="ARBA" id="ARBA00022801"/>
    </source>
</evidence>
<evidence type="ECO:0000313" key="2">
    <source>
        <dbReference type="EMBL" id="MBU2710158.1"/>
    </source>
</evidence>